<dbReference type="PRINTS" id="PR00081">
    <property type="entry name" value="GDHRDH"/>
</dbReference>
<dbReference type="InterPro" id="IPR020904">
    <property type="entry name" value="Sc_DH/Rdtase_CS"/>
</dbReference>
<dbReference type="OrthoDB" id="9785520at2"/>
<dbReference type="FunFam" id="3.40.50.720:FF:000084">
    <property type="entry name" value="Short-chain dehydrogenase reductase"/>
    <property type="match status" value="1"/>
</dbReference>
<evidence type="ECO:0000313" key="7">
    <source>
        <dbReference type="Proteomes" id="UP000000268"/>
    </source>
</evidence>
<evidence type="ECO:0000256" key="5">
    <source>
        <dbReference type="ARBA" id="ARBA00023221"/>
    </source>
</evidence>
<evidence type="ECO:0000256" key="2">
    <source>
        <dbReference type="ARBA" id="ARBA00023002"/>
    </source>
</evidence>
<keyword evidence="4" id="KW-0443">Lipid metabolism</keyword>
<dbReference type="Gene3D" id="3.40.50.720">
    <property type="entry name" value="NAD(P)-binding Rossmann-like Domain"/>
    <property type="match status" value="1"/>
</dbReference>
<dbReference type="PANTHER" id="PTHR43180">
    <property type="entry name" value="3-OXOACYL-(ACYL-CARRIER-PROTEIN) REDUCTASE (AFU_ORTHOLOGUE AFUA_6G11210)"/>
    <property type="match status" value="1"/>
</dbReference>
<dbReference type="InterPro" id="IPR036291">
    <property type="entry name" value="NAD(P)-bd_dom_sf"/>
</dbReference>
<reference evidence="6 7" key="1">
    <citation type="journal article" date="2008" name="Proc. Natl. Acad. Sci. U.S.A.">
        <title>Niche adaptation and genome expansion in the chlorophyll d-producing cyanobacterium Acaryochloris marina.</title>
        <authorList>
            <person name="Swingley W.D."/>
            <person name="Chen M."/>
            <person name="Cheung P.C."/>
            <person name="Conrad A.L."/>
            <person name="Dejesa L.C."/>
            <person name="Hao J."/>
            <person name="Honchak B.M."/>
            <person name="Karbach L.E."/>
            <person name="Kurdoglu A."/>
            <person name="Lahiri S."/>
            <person name="Mastrian S.D."/>
            <person name="Miyashita H."/>
            <person name="Page L."/>
            <person name="Ramakrishna P."/>
            <person name="Satoh S."/>
            <person name="Sattley W.M."/>
            <person name="Shimada Y."/>
            <person name="Taylor H.L."/>
            <person name="Tomo T."/>
            <person name="Tsuchiya T."/>
            <person name="Wang Z.T."/>
            <person name="Raymond J."/>
            <person name="Mimuro M."/>
            <person name="Blankenship R.E."/>
            <person name="Touchman J.W."/>
        </authorList>
    </citation>
    <scope>NUCLEOTIDE SEQUENCE [LARGE SCALE GENOMIC DNA]</scope>
    <source>
        <strain evidence="7">MBIC 11017</strain>
        <plasmid evidence="7">Plasmid pREB2</plasmid>
    </source>
</reference>
<dbReference type="HOGENOM" id="CLU_010194_1_0_3"/>
<dbReference type="GO" id="GO:0016491">
    <property type="term" value="F:oxidoreductase activity"/>
    <property type="evidence" value="ECO:0007669"/>
    <property type="project" value="UniProtKB-KW"/>
</dbReference>
<dbReference type="NCBIfam" id="NF005559">
    <property type="entry name" value="PRK07231.1"/>
    <property type="match status" value="1"/>
</dbReference>
<dbReference type="AlphaFoldDB" id="A8ZLJ5"/>
<keyword evidence="7" id="KW-1185">Reference proteome</keyword>
<evidence type="ECO:0000256" key="1">
    <source>
        <dbReference type="ARBA" id="ARBA00006484"/>
    </source>
</evidence>
<dbReference type="Pfam" id="PF13561">
    <property type="entry name" value="adh_short_C2"/>
    <property type="match status" value="1"/>
</dbReference>
<dbReference type="Proteomes" id="UP000000268">
    <property type="component" value="Plasmid pREB2"/>
</dbReference>
<evidence type="ECO:0000256" key="3">
    <source>
        <dbReference type="ARBA" id="ARBA00023027"/>
    </source>
</evidence>
<keyword evidence="5" id="KW-0753">Steroid metabolism</keyword>
<organism evidence="6 7">
    <name type="scientific">Acaryochloris marina (strain MBIC 11017)</name>
    <dbReference type="NCBI Taxonomy" id="329726"/>
    <lineage>
        <taxon>Bacteria</taxon>
        <taxon>Bacillati</taxon>
        <taxon>Cyanobacteriota</taxon>
        <taxon>Cyanophyceae</taxon>
        <taxon>Acaryochloridales</taxon>
        <taxon>Acaryochloridaceae</taxon>
        <taxon>Acaryochloris</taxon>
    </lineage>
</organism>
<comment type="similarity">
    <text evidence="1">Belongs to the short-chain dehydrogenases/reductases (SDR) family.</text>
</comment>
<keyword evidence="6" id="KW-0614">Plasmid</keyword>
<dbReference type="InterPro" id="IPR002347">
    <property type="entry name" value="SDR_fam"/>
</dbReference>
<keyword evidence="2" id="KW-0560">Oxidoreductase</keyword>
<gene>
    <name evidence="6" type="ordered locus">AM1_B0303</name>
</gene>
<dbReference type="PANTHER" id="PTHR43180:SF28">
    <property type="entry name" value="NAD(P)-BINDING ROSSMANN-FOLD SUPERFAMILY PROTEIN"/>
    <property type="match status" value="1"/>
</dbReference>
<dbReference type="GO" id="GO:0008202">
    <property type="term" value="P:steroid metabolic process"/>
    <property type="evidence" value="ECO:0007669"/>
    <property type="project" value="UniProtKB-KW"/>
</dbReference>
<name>A8ZLJ5_ACAM1</name>
<dbReference type="KEGG" id="amr:AM1_B0303"/>
<dbReference type="SUPFAM" id="SSF51735">
    <property type="entry name" value="NAD(P)-binding Rossmann-fold domains"/>
    <property type="match status" value="1"/>
</dbReference>
<dbReference type="RefSeq" id="WP_012167170.1">
    <property type="nucleotide sequence ID" value="NC_009927.1"/>
</dbReference>
<sequence length="252" mass="26603">MACLQGKIAVVTGAASGLGKAIVERFSKEGAQIVVADINEDLGRDVSASLASSHFIKVDVTDPASVEKLVRSSVERYGQIDILVNNAGIEGELSPTIDSSLENWHKVIAVNLDGVYFGIKYGVAAMLANRNGGVVLNMSSIVGLVGFGNLPPYSASKAGVIQLSRAAAVEYAAQRIRVNAICPTVVRTPLLERVIENSPDPKQTRERMENMNPLPGLPTPDDIAAATLFLASDEAKFITGIALPIDGGYTAR</sequence>
<dbReference type="EMBL" id="CP000839">
    <property type="protein sequence ID" value="ABW32022.1"/>
    <property type="molecule type" value="Genomic_DNA"/>
</dbReference>
<evidence type="ECO:0000313" key="6">
    <source>
        <dbReference type="EMBL" id="ABW32022.1"/>
    </source>
</evidence>
<dbReference type="PRINTS" id="PR00080">
    <property type="entry name" value="SDRFAMILY"/>
</dbReference>
<proteinExistence type="inferred from homology"/>
<dbReference type="PROSITE" id="PS00061">
    <property type="entry name" value="ADH_SHORT"/>
    <property type="match status" value="1"/>
</dbReference>
<evidence type="ECO:0000256" key="4">
    <source>
        <dbReference type="ARBA" id="ARBA00023098"/>
    </source>
</evidence>
<keyword evidence="3" id="KW-0520">NAD</keyword>
<accession>A8ZLJ5</accession>
<protein>
    <submittedName>
        <fullName evidence="6">Oxidoreductase, short chain dehydrogenase/reductase family protein</fullName>
    </submittedName>
</protein>
<geneLocation type="plasmid" evidence="6 7">
    <name>pREB2</name>
</geneLocation>